<accession>A0A9W6XIR2</accession>
<comment type="caution">
    <text evidence="2">The sequence shown here is derived from an EMBL/GenBank/DDBJ whole genome shotgun (WGS) entry which is preliminary data.</text>
</comment>
<keyword evidence="3" id="KW-1185">Reference proteome</keyword>
<name>A0A9W6XIR2_9STRA</name>
<sequence>MKRYLWPEPPERPNDGNTESSHIENGETSPGAAERPPSAEDVDPLEVPEVERRGVARLKTRGSVGPTSSWC</sequence>
<feature type="region of interest" description="Disordered" evidence="1">
    <location>
        <begin position="1"/>
        <end position="71"/>
    </location>
</feature>
<gene>
    <name evidence="2" type="ORF">Pfra01_001162100</name>
</gene>
<evidence type="ECO:0000313" key="2">
    <source>
        <dbReference type="EMBL" id="GMF39286.1"/>
    </source>
</evidence>
<reference evidence="2" key="1">
    <citation type="submission" date="2023-04" db="EMBL/GenBank/DDBJ databases">
        <title>Phytophthora fragariaefolia NBRC 109709.</title>
        <authorList>
            <person name="Ichikawa N."/>
            <person name="Sato H."/>
            <person name="Tonouchi N."/>
        </authorList>
    </citation>
    <scope>NUCLEOTIDE SEQUENCE</scope>
    <source>
        <strain evidence="2">NBRC 109709</strain>
    </source>
</reference>
<proteinExistence type="predicted"/>
<evidence type="ECO:0000313" key="3">
    <source>
        <dbReference type="Proteomes" id="UP001165121"/>
    </source>
</evidence>
<dbReference type="AlphaFoldDB" id="A0A9W6XIR2"/>
<protein>
    <submittedName>
        <fullName evidence="2">Unnamed protein product</fullName>
    </submittedName>
</protein>
<dbReference type="EMBL" id="BSXT01001150">
    <property type="protein sequence ID" value="GMF39286.1"/>
    <property type="molecule type" value="Genomic_DNA"/>
</dbReference>
<evidence type="ECO:0000256" key="1">
    <source>
        <dbReference type="SAM" id="MobiDB-lite"/>
    </source>
</evidence>
<dbReference type="Proteomes" id="UP001165121">
    <property type="component" value="Unassembled WGS sequence"/>
</dbReference>
<organism evidence="2 3">
    <name type="scientific">Phytophthora fragariaefolia</name>
    <dbReference type="NCBI Taxonomy" id="1490495"/>
    <lineage>
        <taxon>Eukaryota</taxon>
        <taxon>Sar</taxon>
        <taxon>Stramenopiles</taxon>
        <taxon>Oomycota</taxon>
        <taxon>Peronosporomycetes</taxon>
        <taxon>Peronosporales</taxon>
        <taxon>Peronosporaceae</taxon>
        <taxon>Phytophthora</taxon>
    </lineage>
</organism>